<accession>A0A5B8MZN7</accession>
<feature type="compositionally biased region" description="Polar residues" evidence="1">
    <location>
        <begin position="281"/>
        <end position="293"/>
    </location>
</feature>
<name>A0A5B8MZN7_9CHLO</name>
<proteinExistence type="predicted"/>
<evidence type="ECO:0000256" key="1">
    <source>
        <dbReference type="SAM" id="MobiDB-lite"/>
    </source>
</evidence>
<dbReference type="EMBL" id="CP031053">
    <property type="protein sequence ID" value="QDZ26043.1"/>
    <property type="molecule type" value="Genomic_DNA"/>
</dbReference>
<evidence type="ECO:0000313" key="3">
    <source>
        <dbReference type="Proteomes" id="UP000316726"/>
    </source>
</evidence>
<feature type="compositionally biased region" description="Low complexity" evidence="1">
    <location>
        <begin position="260"/>
        <end position="270"/>
    </location>
</feature>
<sequence>MAADDYHMRSAELGFRERESAATRIRTRAAQEMSKLSERLSAFGEKAKRVLTGQGRGDMSHAGAYNNLNESLLSEEGDGTTIGQDSSSHRSANYVAPVPRTSGVVPGMAEVPSEAEMMVQTTLLAREAAELLWETIAFQSGCGDKDPAMAAQMQDLVQKAEMLNSQLRGSIRNQIEGIGGDQAASESALADALEAKDMLDSCLGEYKKASEGGSQPQSSAPQPNDGAPPTEGGDHLDSIEALEPPPLIQLEDEIPPPSTQAPTTSPLLSAPSPPADPFVGSPNSSVPFDSSMDTLPYGK</sequence>
<feature type="region of interest" description="Disordered" evidence="1">
    <location>
        <begin position="207"/>
        <end position="299"/>
    </location>
</feature>
<gene>
    <name evidence="2" type="ORF">A3770_20p85610</name>
</gene>
<reference evidence="2 3" key="1">
    <citation type="submission" date="2018-07" db="EMBL/GenBank/DDBJ databases">
        <title>The complete nuclear genome of the prasinophyte Chloropicon primus (CCMP1205).</title>
        <authorList>
            <person name="Pombert J.-F."/>
            <person name="Otis C."/>
            <person name="Turmel M."/>
            <person name="Lemieux C."/>
        </authorList>
    </citation>
    <scope>NUCLEOTIDE SEQUENCE [LARGE SCALE GENOMIC DNA]</scope>
    <source>
        <strain evidence="2 3">CCMP1205</strain>
    </source>
</reference>
<protein>
    <submittedName>
        <fullName evidence="2">Uncharacterized protein</fullName>
    </submittedName>
</protein>
<feature type="compositionally biased region" description="Polar residues" evidence="1">
    <location>
        <begin position="212"/>
        <end position="222"/>
    </location>
</feature>
<keyword evidence="3" id="KW-1185">Reference proteome</keyword>
<dbReference type="AlphaFoldDB" id="A0A5B8MZN7"/>
<evidence type="ECO:0000313" key="2">
    <source>
        <dbReference type="EMBL" id="QDZ26043.1"/>
    </source>
</evidence>
<dbReference type="Proteomes" id="UP000316726">
    <property type="component" value="Chromosome 20"/>
</dbReference>
<organism evidence="2 3">
    <name type="scientific">Chloropicon primus</name>
    <dbReference type="NCBI Taxonomy" id="1764295"/>
    <lineage>
        <taxon>Eukaryota</taxon>
        <taxon>Viridiplantae</taxon>
        <taxon>Chlorophyta</taxon>
        <taxon>Chloropicophyceae</taxon>
        <taxon>Chloropicales</taxon>
        <taxon>Chloropicaceae</taxon>
        <taxon>Chloropicon</taxon>
    </lineage>
</organism>